<accession>A0ABP4X8U1</accession>
<organism evidence="1 2">
    <name type="scientific">Nostocoides vanveenii</name>
    <dbReference type="NCBI Taxonomy" id="330835"/>
    <lineage>
        <taxon>Bacteria</taxon>
        <taxon>Bacillati</taxon>
        <taxon>Actinomycetota</taxon>
        <taxon>Actinomycetes</taxon>
        <taxon>Micrococcales</taxon>
        <taxon>Intrasporangiaceae</taxon>
        <taxon>Nostocoides</taxon>
    </lineage>
</organism>
<evidence type="ECO:0000313" key="2">
    <source>
        <dbReference type="Proteomes" id="UP001501475"/>
    </source>
</evidence>
<dbReference type="Proteomes" id="UP001501475">
    <property type="component" value="Unassembled WGS sequence"/>
</dbReference>
<proteinExistence type="predicted"/>
<reference evidence="2" key="1">
    <citation type="journal article" date="2019" name="Int. J. Syst. Evol. Microbiol.">
        <title>The Global Catalogue of Microorganisms (GCM) 10K type strain sequencing project: providing services to taxonomists for standard genome sequencing and annotation.</title>
        <authorList>
            <consortium name="The Broad Institute Genomics Platform"/>
            <consortium name="The Broad Institute Genome Sequencing Center for Infectious Disease"/>
            <person name="Wu L."/>
            <person name="Ma J."/>
        </authorList>
    </citation>
    <scope>NUCLEOTIDE SEQUENCE [LARGE SCALE GENOMIC DNA]</scope>
    <source>
        <strain evidence="2">JCM 15591</strain>
    </source>
</reference>
<gene>
    <name evidence="1" type="ORF">GCM10009810_33380</name>
</gene>
<keyword evidence="2" id="KW-1185">Reference proteome</keyword>
<name>A0ABP4X8U1_9MICO</name>
<protein>
    <submittedName>
        <fullName evidence="1">Uncharacterized protein</fullName>
    </submittedName>
</protein>
<dbReference type="EMBL" id="BAAAPN010000099">
    <property type="protein sequence ID" value="GAA1773582.1"/>
    <property type="molecule type" value="Genomic_DNA"/>
</dbReference>
<comment type="caution">
    <text evidence="1">The sequence shown here is derived from an EMBL/GenBank/DDBJ whole genome shotgun (WGS) entry which is preliminary data.</text>
</comment>
<sequence length="71" mass="7519">MTPNCVGISIVATTKANSAPLPRKRSLAKAKPAMVEVKTTASVTTDETIVEFSRARAKLPSRKASLTCTQS</sequence>
<evidence type="ECO:0000313" key="1">
    <source>
        <dbReference type="EMBL" id="GAA1773582.1"/>
    </source>
</evidence>